<dbReference type="CDD" id="cd03813">
    <property type="entry name" value="GT4-like"/>
    <property type="match status" value="1"/>
</dbReference>
<evidence type="ECO:0000313" key="3">
    <source>
        <dbReference type="EMBL" id="SCU76678.1"/>
    </source>
</evidence>
<dbReference type="InterPro" id="IPR047691">
    <property type="entry name" value="PelF-like"/>
</dbReference>
<accession>A0A1K0IHH5</accession>
<protein>
    <submittedName>
        <fullName evidence="3">Lipopolysaccharide N-acetylglucosaminyl transferase</fullName>
    </submittedName>
</protein>
<dbReference type="Pfam" id="PF11997">
    <property type="entry name" value="DUF3492"/>
    <property type="match status" value="1"/>
</dbReference>
<keyword evidence="3" id="KW-0808">Transferase</keyword>
<dbReference type="EMBL" id="FMSH01000260">
    <property type="protein sequence ID" value="SCU76678.1"/>
    <property type="molecule type" value="Genomic_DNA"/>
</dbReference>
<dbReference type="SUPFAM" id="SSF53756">
    <property type="entry name" value="UDP-Glycosyltransferase/glycogen phosphorylase"/>
    <property type="match status" value="1"/>
</dbReference>
<feature type="region of interest" description="Disordered" evidence="1">
    <location>
        <begin position="505"/>
        <end position="532"/>
    </location>
</feature>
<dbReference type="Pfam" id="PF13692">
    <property type="entry name" value="Glyco_trans_1_4"/>
    <property type="match status" value="1"/>
</dbReference>
<dbReference type="AlphaFoldDB" id="A0A1K0IHH5"/>
<dbReference type="PANTHER" id="PTHR12526:SF608">
    <property type="entry name" value="PELF"/>
    <property type="match status" value="1"/>
</dbReference>
<dbReference type="GO" id="GO:0016740">
    <property type="term" value="F:transferase activity"/>
    <property type="evidence" value="ECO:0007669"/>
    <property type="project" value="UniProtKB-KW"/>
</dbReference>
<name>A0A1K0IHH5_CUPNE</name>
<sequence>MSKILVKGTSADVMLLLEGTFPYVSGGVSSWVNQMIRAFPDLRFGIVFIGSRREDYGDMAYQLPPNVVHLETHYLYDFPPPPLVQGSTGDAKAFDASDRLHELLRDPGREAEAGAMMRELMPALREGGALGEDAFLYSRRAWQTITEQYRRFCTDPSFTDYFWTVRIMHKPLWQLVRIADNLIPARVYHTVSTGYAGFLGALLRHRNQRPLLVSEHGIYTKERKIDLFQSQWIRDNRNVFERDISQISYFRELWVRFFETIGRVCYDAGDDIVALYEGNRRRQVQDGAPEVRTRSIPNGIDLPRLAPLRARRKPGVPPVLCLIGRVVPIKDVKTFIRAMLTVVREYPDAEGWIAGPEDEDPDYARECRSLAESLGLGQKVKFLGFQRIDALLPQVGVLVLSSISEALPLVVLEGFAAGVPCVTTDVGSCRELLFGLPGEDAALGSAGEVVRIADPAALAAAALGLLQDPARWQAAQAAGVARVERYYTQDRMVGSYRELYQRLMAQPDGAGPGGHERQGGGNPARCPVHGGA</sequence>
<dbReference type="InterPro" id="IPR022622">
    <property type="entry name" value="DUF3492"/>
</dbReference>
<dbReference type="Gene3D" id="3.40.50.2000">
    <property type="entry name" value="Glycogen Phosphorylase B"/>
    <property type="match status" value="2"/>
</dbReference>
<evidence type="ECO:0000256" key="1">
    <source>
        <dbReference type="SAM" id="MobiDB-lite"/>
    </source>
</evidence>
<reference evidence="3" key="1">
    <citation type="submission" date="2016-09" db="EMBL/GenBank/DDBJ databases">
        <authorList>
            <person name="Capua I."/>
            <person name="De Benedictis P."/>
            <person name="Joannis T."/>
            <person name="Lombin L.H."/>
            <person name="Cattoli G."/>
        </authorList>
    </citation>
    <scope>NUCLEOTIDE SEQUENCE</scope>
    <source>
        <strain evidence="3">B9</strain>
    </source>
</reference>
<dbReference type="NCBIfam" id="NF038011">
    <property type="entry name" value="PelF"/>
    <property type="match status" value="1"/>
</dbReference>
<proteinExistence type="predicted"/>
<dbReference type="RefSeq" id="WP_340526327.1">
    <property type="nucleotide sequence ID" value="NZ_FMSH01000260.1"/>
</dbReference>
<dbReference type="PANTHER" id="PTHR12526">
    <property type="entry name" value="GLYCOSYLTRANSFERASE"/>
    <property type="match status" value="1"/>
</dbReference>
<organism evidence="3">
    <name type="scientific">Cupriavidus necator</name>
    <name type="common">Alcaligenes eutrophus</name>
    <name type="synonym">Ralstonia eutropha</name>
    <dbReference type="NCBI Taxonomy" id="106590"/>
    <lineage>
        <taxon>Bacteria</taxon>
        <taxon>Pseudomonadati</taxon>
        <taxon>Pseudomonadota</taxon>
        <taxon>Betaproteobacteria</taxon>
        <taxon>Burkholderiales</taxon>
        <taxon>Burkholderiaceae</taxon>
        <taxon>Cupriavidus</taxon>
    </lineage>
</organism>
<evidence type="ECO:0000259" key="2">
    <source>
        <dbReference type="Pfam" id="PF11997"/>
    </source>
</evidence>
<gene>
    <name evidence="3" type="ORF">CNECB9_3320002</name>
</gene>
<feature type="domain" description="DUF3492" evidence="2">
    <location>
        <begin position="11"/>
        <end position="290"/>
    </location>
</feature>